<sequence length="95" mass="10760">MKNNEINQFGNQMQELIGDRCEPQDAYENILSCYFFTNDSWITVTARQDATEQPFRGNTKTWQPNSPNKQNSASSNDNVPVLSNQSKNGLALTSR</sequence>
<reference evidence="3" key="1">
    <citation type="journal article" date="2010" name="PLoS ONE">
        <title>The Arthrobacter arilaitensis Re117 genome sequence reveals its genetic adaptation to the surface of cheese.</title>
        <authorList>
            <person name="Monnet C."/>
            <person name="Loux V."/>
            <person name="Gibrat J.F."/>
            <person name="Spinnler E."/>
            <person name="Barbe V."/>
            <person name="Vacherie B."/>
            <person name="Gavory F."/>
            <person name="Gourbeyre E."/>
            <person name="Siguier P."/>
            <person name="Chandler M."/>
            <person name="Elleuch R."/>
            <person name="Irlinger F."/>
            <person name="Vallaeys T."/>
        </authorList>
    </citation>
    <scope>NUCLEOTIDE SEQUENCE</scope>
    <source>
        <strain evidence="3">DSM 16368 / CIP 108037 / IAM 15318 / JCM 13566 / Re117</strain>
    </source>
</reference>
<evidence type="ECO:0000256" key="1">
    <source>
        <dbReference type="SAM" id="MobiDB-lite"/>
    </source>
</evidence>
<evidence type="ECO:0000313" key="2">
    <source>
        <dbReference type="EMBL" id="CBT77173.1"/>
    </source>
</evidence>
<feature type="region of interest" description="Disordered" evidence="1">
    <location>
        <begin position="51"/>
        <end position="95"/>
    </location>
</feature>
<organism evidence="2 3">
    <name type="scientific">Glutamicibacter arilaitensis (strain DSM 16368 / CIP 108037 / IAM 15318 / JCM 13566 / NCIMB 14258 / Re117)</name>
    <name type="common">Arthrobacter arilaitensis</name>
    <dbReference type="NCBI Taxonomy" id="861360"/>
    <lineage>
        <taxon>Bacteria</taxon>
        <taxon>Bacillati</taxon>
        <taxon>Actinomycetota</taxon>
        <taxon>Actinomycetes</taxon>
        <taxon>Micrococcales</taxon>
        <taxon>Micrococcaceae</taxon>
        <taxon>Glutamicibacter</taxon>
    </lineage>
</organism>
<proteinExistence type="predicted"/>
<dbReference type="EMBL" id="FQ311875">
    <property type="protein sequence ID" value="CBT77173.1"/>
    <property type="molecule type" value="Genomic_DNA"/>
</dbReference>
<feature type="compositionally biased region" description="Polar residues" evidence="1">
    <location>
        <begin position="56"/>
        <end position="95"/>
    </location>
</feature>
<accession>A0ABM9Q0G1</accession>
<protein>
    <submittedName>
        <fullName evidence="2">Uncharacterized protein</fullName>
    </submittedName>
</protein>
<dbReference type="GeneID" id="303186535"/>
<name>A0ABM9Q0G1_GLUAR</name>
<dbReference type="Proteomes" id="UP000006878">
    <property type="component" value="Chromosome"/>
</dbReference>
<evidence type="ECO:0000313" key="3">
    <source>
        <dbReference type="Proteomes" id="UP000006878"/>
    </source>
</evidence>
<keyword evidence="3" id="KW-1185">Reference proteome</keyword>
<gene>
    <name evidence="2" type="ordered locus">AARI_29780</name>
</gene>
<reference evidence="3" key="2">
    <citation type="submission" date="2010-07" db="EMBL/GenBank/DDBJ databases">
        <title>Complete genome sequence of Arthrobacter arilaitensis (strain DSM 16368 / CIP 108037 / JCM 13566 / Re117).</title>
        <authorList>
            <person name="Genoscope."/>
        </authorList>
    </citation>
    <scope>NUCLEOTIDE SEQUENCE [LARGE SCALE GENOMIC DNA]</scope>
    <source>
        <strain evidence="3">DSM 16368 / CIP 108037 / IAM 15318 / JCM 13566 / Re117</strain>
    </source>
</reference>
<dbReference type="RefSeq" id="WP_013350280.1">
    <property type="nucleotide sequence ID" value="NC_014550.1"/>
</dbReference>